<dbReference type="AlphaFoldDB" id="A0A516PYP3"/>
<dbReference type="SUPFAM" id="SSF54593">
    <property type="entry name" value="Glyoxalase/Bleomycin resistance protein/Dihydroxybiphenyl dioxygenase"/>
    <property type="match status" value="1"/>
</dbReference>
<dbReference type="PROSITE" id="PS51819">
    <property type="entry name" value="VOC"/>
    <property type="match status" value="1"/>
</dbReference>
<dbReference type="OrthoDB" id="9798201at2"/>
<dbReference type="InterPro" id="IPR037523">
    <property type="entry name" value="VOC_core"/>
</dbReference>
<dbReference type="KEGG" id="mik:FOE78_10645"/>
<dbReference type="Gene3D" id="3.30.720.110">
    <property type="match status" value="1"/>
</dbReference>
<sequence length="127" mass="14121">MIKRTFPIIAADDLEAVKQFYVDFLGFVAVFDSDWFIDLQASEEPLLEIGIWRADHDLVPPGLAGQPQGVMIDVVVDDVDQLYAEAGRRGLELIIELRDEPYGQRRFVTRDPAGTTVEVSTPIAMAG</sequence>
<organism evidence="2 3">
    <name type="scientific">Microlunatus elymi</name>
    <dbReference type="NCBI Taxonomy" id="2596828"/>
    <lineage>
        <taxon>Bacteria</taxon>
        <taxon>Bacillati</taxon>
        <taxon>Actinomycetota</taxon>
        <taxon>Actinomycetes</taxon>
        <taxon>Propionibacteriales</taxon>
        <taxon>Propionibacteriaceae</taxon>
        <taxon>Microlunatus</taxon>
    </lineage>
</organism>
<evidence type="ECO:0000313" key="3">
    <source>
        <dbReference type="Proteomes" id="UP000319263"/>
    </source>
</evidence>
<gene>
    <name evidence="2" type="ORF">FOE78_10645</name>
</gene>
<dbReference type="EMBL" id="CP041692">
    <property type="protein sequence ID" value="QDP96295.1"/>
    <property type="molecule type" value="Genomic_DNA"/>
</dbReference>
<dbReference type="Gene3D" id="3.30.720.120">
    <property type="match status" value="1"/>
</dbReference>
<evidence type="ECO:0000313" key="2">
    <source>
        <dbReference type="EMBL" id="QDP96295.1"/>
    </source>
</evidence>
<reference evidence="2 3" key="1">
    <citation type="submission" date="2019-07" db="EMBL/GenBank/DDBJ databases">
        <title>Microlunatus dokdonensis sp. nov. isolated from the rhizospheric soil of the wild plant Elymus tsukushiensis.</title>
        <authorList>
            <person name="Ghim S.-Y."/>
            <person name="Hwang Y.-J."/>
            <person name="Son J.-S."/>
            <person name="Shin J.-H."/>
        </authorList>
    </citation>
    <scope>NUCLEOTIDE SEQUENCE [LARGE SCALE GENOMIC DNA]</scope>
    <source>
        <strain evidence="2 3">KUDC0627</strain>
    </source>
</reference>
<dbReference type="InterPro" id="IPR004360">
    <property type="entry name" value="Glyas_Fos-R_dOase_dom"/>
</dbReference>
<dbReference type="InterPro" id="IPR029068">
    <property type="entry name" value="Glyas_Bleomycin-R_OHBP_Dase"/>
</dbReference>
<protein>
    <recommendedName>
        <fullName evidence="1">VOC domain-containing protein</fullName>
    </recommendedName>
</protein>
<feature type="domain" description="VOC" evidence="1">
    <location>
        <begin position="3"/>
        <end position="122"/>
    </location>
</feature>
<dbReference type="Proteomes" id="UP000319263">
    <property type="component" value="Chromosome"/>
</dbReference>
<accession>A0A516PYP3</accession>
<name>A0A516PYP3_9ACTN</name>
<dbReference type="Pfam" id="PF00903">
    <property type="entry name" value="Glyoxalase"/>
    <property type="match status" value="1"/>
</dbReference>
<evidence type="ECO:0000259" key="1">
    <source>
        <dbReference type="PROSITE" id="PS51819"/>
    </source>
</evidence>
<keyword evidence="3" id="KW-1185">Reference proteome</keyword>
<proteinExistence type="predicted"/>
<dbReference type="RefSeq" id="WP_143986261.1">
    <property type="nucleotide sequence ID" value="NZ_CP041692.1"/>
</dbReference>